<dbReference type="Proteomes" id="UP000242715">
    <property type="component" value="Unassembled WGS sequence"/>
</dbReference>
<dbReference type="AlphaFoldDB" id="A0A2Z6MBN4"/>
<dbReference type="PANTHER" id="PTHR36617:SF5">
    <property type="entry name" value="OS05G0421675 PROTEIN"/>
    <property type="match status" value="1"/>
</dbReference>
<keyword evidence="3" id="KW-1185">Reference proteome</keyword>
<gene>
    <name evidence="2" type="ORF">TSUD_58940</name>
</gene>
<accession>A0A2Z6MBN4</accession>
<dbReference type="InterPro" id="IPR026960">
    <property type="entry name" value="RVT-Znf"/>
</dbReference>
<feature type="domain" description="Reverse transcriptase zinc-binding" evidence="1">
    <location>
        <begin position="156"/>
        <end position="244"/>
    </location>
</feature>
<dbReference type="Pfam" id="PF13966">
    <property type="entry name" value="zf-RVT"/>
    <property type="match status" value="1"/>
</dbReference>
<dbReference type="EMBL" id="DF973388">
    <property type="protein sequence ID" value="GAU29128.1"/>
    <property type="molecule type" value="Genomic_DNA"/>
</dbReference>
<evidence type="ECO:0000259" key="1">
    <source>
        <dbReference type="Pfam" id="PF13966"/>
    </source>
</evidence>
<dbReference type="OrthoDB" id="1422264at2759"/>
<name>A0A2Z6MBN4_TRISU</name>
<proteinExistence type="predicted"/>
<protein>
    <recommendedName>
        <fullName evidence="1">Reverse transcriptase zinc-binding domain-containing protein</fullName>
    </recommendedName>
</protein>
<evidence type="ECO:0000313" key="3">
    <source>
        <dbReference type="Proteomes" id="UP000242715"/>
    </source>
</evidence>
<organism evidence="2 3">
    <name type="scientific">Trifolium subterraneum</name>
    <name type="common">Subterranean clover</name>
    <dbReference type="NCBI Taxonomy" id="3900"/>
    <lineage>
        <taxon>Eukaryota</taxon>
        <taxon>Viridiplantae</taxon>
        <taxon>Streptophyta</taxon>
        <taxon>Embryophyta</taxon>
        <taxon>Tracheophyta</taxon>
        <taxon>Spermatophyta</taxon>
        <taxon>Magnoliopsida</taxon>
        <taxon>eudicotyledons</taxon>
        <taxon>Gunneridae</taxon>
        <taxon>Pentapetalae</taxon>
        <taxon>rosids</taxon>
        <taxon>fabids</taxon>
        <taxon>Fabales</taxon>
        <taxon>Fabaceae</taxon>
        <taxon>Papilionoideae</taxon>
        <taxon>50 kb inversion clade</taxon>
        <taxon>NPAAA clade</taxon>
        <taxon>Hologalegina</taxon>
        <taxon>IRL clade</taxon>
        <taxon>Trifolieae</taxon>
        <taxon>Trifolium</taxon>
    </lineage>
</organism>
<sequence length="258" mass="29298">MLFPSSKLPQGVGSSIWVGERPAERGRGRGSSWWREIAKIRDGVGGFGSGWFRESVVKRVGNGAETFFRTDPWVGGSPLCEWFGRLFDLAENKSCSVAEMFSLGWEAGGDAWVWRRHLWVWEEEMLRECQTLLLNFSFQVQYSDSWHWQPDIDTDYSVRGAYQLLTSHDSVTLGEAETIIWHKQVPLKVSICAWRLLRDRLPTRTNLVSRGIISPEAHFCVSGCGGIESTQHLFFTCGTFGSLWSAVRLWIGFSSVDH</sequence>
<reference evidence="3" key="1">
    <citation type="journal article" date="2017" name="Front. Plant Sci.">
        <title>Climate Clever Clovers: New Paradigm to Reduce the Environmental Footprint of Ruminants by Breeding Low Methanogenic Forages Utilizing Haplotype Variation.</title>
        <authorList>
            <person name="Kaur P."/>
            <person name="Appels R."/>
            <person name="Bayer P.E."/>
            <person name="Keeble-Gagnere G."/>
            <person name="Wang J."/>
            <person name="Hirakawa H."/>
            <person name="Shirasawa K."/>
            <person name="Vercoe P."/>
            <person name="Stefanova K."/>
            <person name="Durmic Z."/>
            <person name="Nichols P."/>
            <person name="Revell C."/>
            <person name="Isobe S.N."/>
            <person name="Edwards D."/>
            <person name="Erskine W."/>
        </authorList>
    </citation>
    <scope>NUCLEOTIDE SEQUENCE [LARGE SCALE GENOMIC DNA]</scope>
    <source>
        <strain evidence="3">cv. Daliak</strain>
    </source>
</reference>
<dbReference type="PANTHER" id="PTHR36617">
    <property type="entry name" value="PROTEIN, PUTATIVE-RELATED"/>
    <property type="match status" value="1"/>
</dbReference>
<evidence type="ECO:0000313" key="2">
    <source>
        <dbReference type="EMBL" id="GAU29128.1"/>
    </source>
</evidence>